<sequence>MKGNVLKGHLEMLVLSVLARQPRHGYAIIEDLRVWSDDAFELPEGTLYPVLHRLEKSGLISGSWDDVDGRRRKSYALTDGGHAALDEQRRSWHEFSVAVESVIGGVPWPSR</sequence>
<organism evidence="2 3">
    <name type="scientific">Mumia zhuanghuii</name>
    <dbReference type="NCBI Taxonomy" id="2585211"/>
    <lineage>
        <taxon>Bacteria</taxon>
        <taxon>Bacillati</taxon>
        <taxon>Actinomycetota</taxon>
        <taxon>Actinomycetes</taxon>
        <taxon>Propionibacteriales</taxon>
        <taxon>Nocardioidaceae</taxon>
        <taxon>Mumia</taxon>
    </lineage>
</organism>
<dbReference type="SUPFAM" id="SSF46785">
    <property type="entry name" value="Winged helix' DNA-binding domain"/>
    <property type="match status" value="1"/>
</dbReference>
<dbReference type="InterPro" id="IPR036390">
    <property type="entry name" value="WH_DNA-bd_sf"/>
</dbReference>
<gene>
    <name evidence="2" type="ORF">FE697_002160</name>
</gene>
<proteinExistence type="predicted"/>
<comment type="caution">
    <text evidence="2">The sequence shown here is derived from an EMBL/GenBank/DDBJ whole genome shotgun (WGS) entry which is preliminary data.</text>
</comment>
<evidence type="ECO:0000259" key="1">
    <source>
        <dbReference type="Pfam" id="PF03551"/>
    </source>
</evidence>
<dbReference type="OrthoDB" id="122286at2"/>
<name>A0A5Q6S2Z5_9ACTN</name>
<reference evidence="2 3" key="1">
    <citation type="submission" date="2019-09" db="EMBL/GenBank/DDBJ databases">
        <title>Mumia zhuanghuii sp. nov. isolated from the intestinal contents of plateau pika (Ochotona curzoniae) in the Qinghai-Tibet plateau of China.</title>
        <authorList>
            <person name="Tian Z."/>
        </authorList>
    </citation>
    <scope>NUCLEOTIDE SEQUENCE [LARGE SCALE GENOMIC DNA]</scope>
    <source>
        <strain evidence="3">350</strain>
    </source>
</reference>
<dbReference type="Proteomes" id="UP000307768">
    <property type="component" value="Unassembled WGS sequence"/>
</dbReference>
<evidence type="ECO:0000313" key="3">
    <source>
        <dbReference type="Proteomes" id="UP000307768"/>
    </source>
</evidence>
<protein>
    <submittedName>
        <fullName evidence="2">PadR family transcriptional regulator</fullName>
    </submittedName>
</protein>
<dbReference type="EMBL" id="VDFQ02000001">
    <property type="protein sequence ID" value="KAA1424744.1"/>
    <property type="molecule type" value="Genomic_DNA"/>
</dbReference>
<dbReference type="PANTHER" id="PTHR33169">
    <property type="entry name" value="PADR-FAMILY TRANSCRIPTIONAL REGULATOR"/>
    <property type="match status" value="1"/>
</dbReference>
<dbReference type="InterPro" id="IPR052509">
    <property type="entry name" value="Metal_resp_DNA-bind_regulator"/>
</dbReference>
<dbReference type="PANTHER" id="PTHR33169:SF14">
    <property type="entry name" value="TRANSCRIPTIONAL REGULATOR RV3488"/>
    <property type="match status" value="1"/>
</dbReference>
<dbReference type="InterPro" id="IPR036388">
    <property type="entry name" value="WH-like_DNA-bd_sf"/>
</dbReference>
<dbReference type="Pfam" id="PF03551">
    <property type="entry name" value="PadR"/>
    <property type="match status" value="1"/>
</dbReference>
<evidence type="ECO:0000313" key="2">
    <source>
        <dbReference type="EMBL" id="KAA1424744.1"/>
    </source>
</evidence>
<dbReference type="Gene3D" id="1.10.10.10">
    <property type="entry name" value="Winged helix-like DNA-binding domain superfamily/Winged helix DNA-binding domain"/>
    <property type="match status" value="1"/>
</dbReference>
<dbReference type="RefSeq" id="WP_149767828.1">
    <property type="nucleotide sequence ID" value="NZ_VDFQ02000001.1"/>
</dbReference>
<dbReference type="AlphaFoldDB" id="A0A5Q6S2Z5"/>
<dbReference type="InterPro" id="IPR005149">
    <property type="entry name" value="Tscrpt_reg_PadR_N"/>
</dbReference>
<feature type="domain" description="Transcription regulator PadR N-terminal" evidence="1">
    <location>
        <begin position="14"/>
        <end position="86"/>
    </location>
</feature>
<accession>A0A5Q6S2Z5</accession>